<dbReference type="PANTHER" id="PTHR46791:SF5">
    <property type="entry name" value="CLR5 DOMAIN-CONTAINING PROTEIN-RELATED"/>
    <property type="match status" value="1"/>
</dbReference>
<dbReference type="EMBL" id="JASBNA010000006">
    <property type="protein sequence ID" value="KAK7690570.1"/>
    <property type="molecule type" value="Genomic_DNA"/>
</dbReference>
<dbReference type="PANTHER" id="PTHR46791">
    <property type="entry name" value="EXPRESSED PROTEIN"/>
    <property type="match status" value="1"/>
</dbReference>
<dbReference type="Proteomes" id="UP001385951">
    <property type="component" value="Unassembled WGS sequence"/>
</dbReference>
<comment type="caution">
    <text evidence="3">The sequence shown here is derived from an EMBL/GenBank/DDBJ whole genome shotgun (WGS) entry which is preliminary data.</text>
</comment>
<dbReference type="GO" id="GO:0015074">
    <property type="term" value="P:DNA integration"/>
    <property type="evidence" value="ECO:0007669"/>
    <property type="project" value="InterPro"/>
</dbReference>
<protein>
    <recommendedName>
        <fullName evidence="2">Integrase catalytic domain-containing protein</fullName>
    </recommendedName>
</protein>
<dbReference type="SUPFAM" id="SSF53098">
    <property type="entry name" value="Ribonuclease H-like"/>
    <property type="match status" value="1"/>
</dbReference>
<gene>
    <name evidence="3" type="ORF">QCA50_005668</name>
</gene>
<dbReference type="GO" id="GO:0003723">
    <property type="term" value="F:RNA binding"/>
    <property type="evidence" value="ECO:0007669"/>
    <property type="project" value="UniProtKB-KW"/>
</dbReference>
<dbReference type="InterPro" id="IPR058913">
    <property type="entry name" value="Integrase_dom_put"/>
</dbReference>
<evidence type="ECO:0000313" key="3">
    <source>
        <dbReference type="EMBL" id="KAK7690570.1"/>
    </source>
</evidence>
<evidence type="ECO:0000256" key="1">
    <source>
        <dbReference type="ARBA" id="ARBA00022884"/>
    </source>
</evidence>
<feature type="domain" description="Integrase catalytic" evidence="2">
    <location>
        <begin position="58"/>
        <end position="241"/>
    </location>
</feature>
<evidence type="ECO:0000313" key="4">
    <source>
        <dbReference type="Proteomes" id="UP001385951"/>
    </source>
</evidence>
<dbReference type="Gene3D" id="3.30.420.10">
    <property type="entry name" value="Ribonuclease H-like superfamily/Ribonuclease H"/>
    <property type="match status" value="1"/>
</dbReference>
<dbReference type="InterPro" id="IPR012337">
    <property type="entry name" value="RNaseH-like_sf"/>
</dbReference>
<dbReference type="PROSITE" id="PS50994">
    <property type="entry name" value="INTEGRASE"/>
    <property type="match status" value="1"/>
</dbReference>
<dbReference type="InterPro" id="IPR001584">
    <property type="entry name" value="Integrase_cat-core"/>
</dbReference>
<keyword evidence="1" id="KW-0694">RNA-binding</keyword>
<keyword evidence="4" id="KW-1185">Reference proteome</keyword>
<sequence>MVAEISLNHPLAGISIVRGHLLSLGIRVPPTRVQSSLCRVDALGVLMRWSTAIKRRVYRVRGANSLWHMDGNEKLRPWGFYVHGCIDGHSRLIIYLLCSNNKRARNVRIIFLTIGIRRHGWPSRVRADFGTENNEVEDVMIEHWGPEHRPYLRGRSLHNVRIERLWRDVRKDTLESFRQVFMYLEEIGSLDMENTIHRVCLFIVYQPRIQASLERTTNAWNNHRIRTAQNKTPIAIYELSKTKAIRLGYWNSDPDDDITDVAESLYGFDPQAAHLSDEDVANVIASHAN</sequence>
<proteinExistence type="predicted"/>
<reference evidence="3 4" key="1">
    <citation type="submission" date="2022-09" db="EMBL/GenBank/DDBJ databases">
        <authorList>
            <person name="Palmer J.M."/>
        </authorList>
    </citation>
    <scope>NUCLEOTIDE SEQUENCE [LARGE SCALE GENOMIC DNA]</scope>
    <source>
        <strain evidence="3 4">DSM 7382</strain>
    </source>
</reference>
<accession>A0AAW0GB33</accession>
<dbReference type="GO" id="GO:0005634">
    <property type="term" value="C:nucleus"/>
    <property type="evidence" value="ECO:0007669"/>
    <property type="project" value="UniProtKB-ARBA"/>
</dbReference>
<dbReference type="Pfam" id="PF24764">
    <property type="entry name" value="rva_4"/>
    <property type="match status" value="1"/>
</dbReference>
<dbReference type="AlphaFoldDB" id="A0AAW0GB33"/>
<evidence type="ECO:0000259" key="2">
    <source>
        <dbReference type="PROSITE" id="PS50994"/>
    </source>
</evidence>
<name>A0AAW0GB33_9APHY</name>
<dbReference type="InterPro" id="IPR036397">
    <property type="entry name" value="RNaseH_sf"/>
</dbReference>
<organism evidence="3 4">
    <name type="scientific">Cerrena zonata</name>
    <dbReference type="NCBI Taxonomy" id="2478898"/>
    <lineage>
        <taxon>Eukaryota</taxon>
        <taxon>Fungi</taxon>
        <taxon>Dikarya</taxon>
        <taxon>Basidiomycota</taxon>
        <taxon>Agaricomycotina</taxon>
        <taxon>Agaricomycetes</taxon>
        <taxon>Polyporales</taxon>
        <taxon>Cerrenaceae</taxon>
        <taxon>Cerrena</taxon>
    </lineage>
</organism>